<comment type="caution">
    <text evidence="1">The sequence shown here is derived from an EMBL/GenBank/DDBJ whole genome shotgun (WGS) entry which is preliminary data.</text>
</comment>
<sequence length="90" mass="10436">MTTKPNYIQEDEGINLITLSRAYDGINQVQMREPTVQDLLSAELQTKGKSDAEQEITMFANICELAPDFFKKLGLKDYKRIQESYRLFIE</sequence>
<dbReference type="Pfam" id="PF10109">
    <property type="entry name" value="Phage_TAC_7"/>
    <property type="match status" value="1"/>
</dbReference>
<evidence type="ECO:0000313" key="1">
    <source>
        <dbReference type="EMBL" id="MDH0657526.1"/>
    </source>
</evidence>
<accession>A0AA42ILZ3</accession>
<gene>
    <name evidence="1" type="ORF">N5D11_15650</name>
</gene>
<dbReference type="Proteomes" id="UP001161099">
    <property type="component" value="Unassembled WGS sequence"/>
</dbReference>
<reference evidence="1" key="1">
    <citation type="submission" date="2022-09" db="EMBL/GenBank/DDBJ databases">
        <title>Intensive care unit water sources are persistently colonized with multi-drug resistant bacteria and are the site of extensive horizontal gene transfer of antibiotic resistance genes.</title>
        <authorList>
            <person name="Diorio-Toth L."/>
        </authorList>
    </citation>
    <scope>NUCLEOTIDE SEQUENCE</scope>
    <source>
        <strain evidence="1">GD03851</strain>
    </source>
</reference>
<proteinExistence type="predicted"/>
<name>A0AA42ILZ3_ACIJO</name>
<organism evidence="1 2">
    <name type="scientific">Acinetobacter johnsonii</name>
    <dbReference type="NCBI Taxonomy" id="40214"/>
    <lineage>
        <taxon>Bacteria</taxon>
        <taxon>Pseudomonadati</taxon>
        <taxon>Pseudomonadota</taxon>
        <taxon>Gammaproteobacteria</taxon>
        <taxon>Moraxellales</taxon>
        <taxon>Moraxellaceae</taxon>
        <taxon>Acinetobacter</taxon>
    </lineage>
</organism>
<dbReference type="EMBL" id="JAOCDR010000064">
    <property type="protein sequence ID" value="MDH0657526.1"/>
    <property type="molecule type" value="Genomic_DNA"/>
</dbReference>
<dbReference type="AlphaFoldDB" id="A0AA42ILZ3"/>
<protein>
    <submittedName>
        <fullName evidence="1">Phage tail assembly protein</fullName>
    </submittedName>
</protein>
<dbReference type="InterPro" id="IPR019289">
    <property type="entry name" value="Phage_tail_E/E"/>
</dbReference>
<evidence type="ECO:0000313" key="2">
    <source>
        <dbReference type="Proteomes" id="UP001161099"/>
    </source>
</evidence>
<dbReference type="RefSeq" id="WP_110974778.1">
    <property type="nucleotide sequence ID" value="NZ_CP068195.1"/>
</dbReference>